<comment type="subunit">
    <text evidence="2 7">Heterodimer of SbcC and SbcD.</text>
</comment>
<keyword evidence="12" id="KW-1185">Reference proteome</keyword>
<dbReference type="InterPro" id="IPR029052">
    <property type="entry name" value="Metallo-depent_PP-like"/>
</dbReference>
<dbReference type="Gene3D" id="3.60.21.10">
    <property type="match status" value="1"/>
</dbReference>
<evidence type="ECO:0000256" key="3">
    <source>
        <dbReference type="ARBA" id="ARBA00013365"/>
    </source>
</evidence>
<comment type="function">
    <text evidence="7">SbcCD cleaves DNA hairpin structures. These structures can inhibit DNA replication and are intermediates in certain DNA recombination reactions. The complex acts as a 3'-&gt;5' double strand exonuclease that can open hairpins. It also has a 5' single-strand endonuclease activity.</text>
</comment>
<keyword evidence="6 7" id="KW-0269">Exonuclease</keyword>
<dbReference type="PANTHER" id="PTHR30337">
    <property type="entry name" value="COMPONENT OF ATP-DEPENDENT DSDNA EXONUCLEASE"/>
    <property type="match status" value="1"/>
</dbReference>
<evidence type="ECO:0000256" key="4">
    <source>
        <dbReference type="ARBA" id="ARBA00022722"/>
    </source>
</evidence>
<dbReference type="CDD" id="cd00840">
    <property type="entry name" value="MPP_Mre11_N"/>
    <property type="match status" value="1"/>
</dbReference>
<proteinExistence type="inferred from homology"/>
<comment type="caution">
    <text evidence="10">The sequence shown here is derived from an EMBL/GenBank/DDBJ whole genome shotgun (WGS) entry which is preliminary data.</text>
</comment>
<dbReference type="GO" id="GO:0004527">
    <property type="term" value="F:exonuclease activity"/>
    <property type="evidence" value="ECO:0007669"/>
    <property type="project" value="UniProtKB-KW"/>
</dbReference>
<dbReference type="RefSeq" id="WP_290230966.1">
    <property type="nucleotide sequence ID" value="NZ_JAUFPZ010000002.1"/>
</dbReference>
<dbReference type="Pfam" id="PF12320">
    <property type="entry name" value="SbcD_C"/>
    <property type="match status" value="1"/>
</dbReference>
<keyword evidence="7" id="KW-0255">Endonuclease</keyword>
<feature type="domain" description="Calcineurin-like phosphoesterase" evidence="8">
    <location>
        <begin position="1"/>
        <end position="229"/>
    </location>
</feature>
<name>A0ABV8HBS3_9FLAO</name>
<evidence type="ECO:0000256" key="6">
    <source>
        <dbReference type="ARBA" id="ARBA00022839"/>
    </source>
</evidence>
<evidence type="ECO:0000313" key="11">
    <source>
        <dbReference type="EMBL" id="MFC4028582.1"/>
    </source>
</evidence>
<comment type="similarity">
    <text evidence="1 7">Belongs to the SbcD family.</text>
</comment>
<dbReference type="SUPFAM" id="SSF56300">
    <property type="entry name" value="Metallo-dependent phosphatases"/>
    <property type="match status" value="1"/>
</dbReference>
<dbReference type="InterPro" id="IPR041796">
    <property type="entry name" value="Mre11_N"/>
</dbReference>
<keyword evidence="4 7" id="KW-0540">Nuclease</keyword>
<reference evidence="10" key="3">
    <citation type="submission" date="2024-09" db="EMBL/GenBank/DDBJ databases">
        <authorList>
            <person name="Sun Q."/>
            <person name="Mori K."/>
        </authorList>
    </citation>
    <scope>NUCLEOTIDE SEQUENCE</scope>
    <source>
        <strain evidence="10">CECT 9128</strain>
    </source>
</reference>
<feature type="domain" description="Nuclease SbcCD subunit D C-terminal" evidence="9">
    <location>
        <begin position="277"/>
        <end position="376"/>
    </location>
</feature>
<sequence>MKILHTADWHIGKKLHKHDLFADFELFIDWLCQLITEEEIALLLISGDIFDLANPSSDARKQYYQALIKLQKLDCKIVATGGNHDSPAMLDAPKEILRELDISIIGGLPEKLEDTIIPVFNAEEKVELVIAAIPFLRDADLRSANEGITYEDRIEAIRNGIEHTFKNAAEICQDQFPDVPAIAMGHLFAAGIETSDSERDIQIGNQAAFSASQFGNFFNYVALGHIHKPQRVSAEIPVFYSGSPIPLSFSERKDDKRILILDSANSWEPKSVNVPNFRKLLRITGDLNEIEFKLNTLEDHDHLDHLIEVDLLEEQYDAQKIYALDVLVNSFNKPGYEIVKQRAEFKNKLKGTAELYAQSQQLQDLKPTDVFSELITTHDYDEATKNEIWSAFNEILEEIHQSDNTAE</sequence>
<evidence type="ECO:0000259" key="9">
    <source>
        <dbReference type="Pfam" id="PF12320"/>
    </source>
</evidence>
<keyword evidence="5 7" id="KW-0378">Hydrolase</keyword>
<dbReference type="Proteomes" id="UP001595793">
    <property type="component" value="Unassembled WGS sequence"/>
</dbReference>
<dbReference type="EMBL" id="JBHSAS010000006">
    <property type="protein sequence ID" value="MFC4028269.1"/>
    <property type="molecule type" value="Genomic_DNA"/>
</dbReference>
<evidence type="ECO:0000256" key="7">
    <source>
        <dbReference type="RuleBase" id="RU363069"/>
    </source>
</evidence>
<accession>A0ABV8HBS3</accession>
<dbReference type="InterPro" id="IPR050535">
    <property type="entry name" value="DNA_Repair-Maintenance_Comp"/>
</dbReference>
<organism evidence="10 12">
    <name type="scientific">Zunongwangia endophytica</name>
    <dbReference type="NCBI Taxonomy" id="1808945"/>
    <lineage>
        <taxon>Bacteria</taxon>
        <taxon>Pseudomonadati</taxon>
        <taxon>Bacteroidota</taxon>
        <taxon>Flavobacteriia</taxon>
        <taxon>Flavobacteriales</taxon>
        <taxon>Flavobacteriaceae</taxon>
        <taxon>Zunongwangia</taxon>
    </lineage>
</organism>
<dbReference type="NCBIfam" id="TIGR00619">
    <property type="entry name" value="sbcd"/>
    <property type="match status" value="1"/>
</dbReference>
<evidence type="ECO:0000259" key="8">
    <source>
        <dbReference type="Pfam" id="PF00149"/>
    </source>
</evidence>
<reference evidence="10" key="1">
    <citation type="journal article" date="2014" name="Int. J. Syst. Evol. Microbiol.">
        <title>Complete genome of a new Firmicutes species belonging to the dominant human colonic microbiota ('Ruminococcus bicirculans') reveals two chromosomes and a selective capacity to utilize plant glucans.</title>
        <authorList>
            <consortium name="NISC Comparative Sequencing Program"/>
            <person name="Wegmann U."/>
            <person name="Louis P."/>
            <person name="Goesmann A."/>
            <person name="Henrissat B."/>
            <person name="Duncan S.H."/>
            <person name="Flint H.J."/>
        </authorList>
    </citation>
    <scope>NUCLEOTIDE SEQUENCE</scope>
    <source>
        <strain evidence="10">CECT 9128</strain>
    </source>
</reference>
<reference evidence="12" key="2">
    <citation type="journal article" date="2019" name="Int. J. Syst. Evol. Microbiol.">
        <title>The Global Catalogue of Microorganisms (GCM) 10K type strain sequencing project: providing services to taxonomists for standard genome sequencing and annotation.</title>
        <authorList>
            <consortium name="The Broad Institute Genomics Platform"/>
            <consortium name="The Broad Institute Genome Sequencing Center for Infectious Disease"/>
            <person name="Wu L."/>
            <person name="Ma J."/>
        </authorList>
    </citation>
    <scope>NUCLEOTIDE SEQUENCE [LARGE SCALE GENOMIC DNA]</scope>
    <source>
        <strain evidence="12">CECT 9128</strain>
    </source>
</reference>
<keyword evidence="7" id="KW-0235">DNA replication</keyword>
<gene>
    <name evidence="7 10" type="primary">sbcD</name>
    <name evidence="10" type="ORF">ACFOS1_12680</name>
    <name evidence="11" type="ORF">ACFOS1_14285</name>
</gene>
<dbReference type="Pfam" id="PF00149">
    <property type="entry name" value="Metallophos"/>
    <property type="match status" value="1"/>
</dbReference>
<protein>
    <recommendedName>
        <fullName evidence="3 7">Nuclease SbcCD subunit D</fullName>
    </recommendedName>
</protein>
<evidence type="ECO:0000256" key="5">
    <source>
        <dbReference type="ARBA" id="ARBA00022801"/>
    </source>
</evidence>
<evidence type="ECO:0000313" key="10">
    <source>
        <dbReference type="EMBL" id="MFC4028269.1"/>
    </source>
</evidence>
<dbReference type="InterPro" id="IPR026843">
    <property type="entry name" value="SbcD_C"/>
</dbReference>
<keyword evidence="7" id="KW-0233">DNA recombination</keyword>
<evidence type="ECO:0000256" key="1">
    <source>
        <dbReference type="ARBA" id="ARBA00010555"/>
    </source>
</evidence>
<dbReference type="InterPro" id="IPR004593">
    <property type="entry name" value="SbcD"/>
</dbReference>
<dbReference type="PANTHER" id="PTHR30337:SF0">
    <property type="entry name" value="NUCLEASE SBCCD SUBUNIT D"/>
    <property type="match status" value="1"/>
</dbReference>
<dbReference type="EMBL" id="JBHSAS010000011">
    <property type="protein sequence ID" value="MFC4028582.1"/>
    <property type="molecule type" value="Genomic_DNA"/>
</dbReference>
<dbReference type="InterPro" id="IPR004843">
    <property type="entry name" value="Calcineurin-like_PHP"/>
</dbReference>
<evidence type="ECO:0000256" key="2">
    <source>
        <dbReference type="ARBA" id="ARBA00011322"/>
    </source>
</evidence>
<evidence type="ECO:0000313" key="12">
    <source>
        <dbReference type="Proteomes" id="UP001595793"/>
    </source>
</evidence>